<gene>
    <name evidence="4" type="ORF">BB561_003167</name>
</gene>
<dbReference type="OrthoDB" id="8119704at2759"/>
<keyword evidence="2" id="KW-0378">Hydrolase</keyword>
<dbReference type="GO" id="GO:0005739">
    <property type="term" value="C:mitochondrion"/>
    <property type="evidence" value="ECO:0007669"/>
    <property type="project" value="TreeGrafter"/>
</dbReference>
<sequence>MILITAHPLCFFKKAIIKNTSILKRKINTLAASAPRTVDLAYFKVESHPQISKSPIVILHGLLGSKKNWKSLSKRFSNALSRDVYSLDLRNHGQSPHASPHNYQIMLEDVAAFCHKFNLESPIIIGHSMGGKVAMALSLLYPKLVGGLVSVDMAPTVYNLDFAAPRYLKGLEKISNSNINSLKQADMILSEFESSVPKRQFVLTNLAIDSETKTLKSIIPVSILENSIPNMFEWPFSCKLTFNKPSILIGGTKSPYFTSEAKNSFLKQFPSAKIVGLPTDHWVHSERPQEFFDVVETFFKENNL</sequence>
<dbReference type="SUPFAM" id="SSF53474">
    <property type="entry name" value="alpha/beta-Hydrolases"/>
    <property type="match status" value="1"/>
</dbReference>
<comment type="caution">
    <text evidence="4">The sequence shown here is derived from an EMBL/GenBank/DDBJ whole genome shotgun (WGS) entry which is preliminary data.</text>
</comment>
<dbReference type="AlphaFoldDB" id="A0A2T9YML6"/>
<keyword evidence="5" id="KW-1185">Reference proteome</keyword>
<accession>A0A2T9YML6</accession>
<dbReference type="InterPro" id="IPR029058">
    <property type="entry name" value="AB_hydrolase_fold"/>
</dbReference>
<dbReference type="Proteomes" id="UP000245383">
    <property type="component" value="Unassembled WGS sequence"/>
</dbReference>
<dbReference type="PANTHER" id="PTHR46118">
    <property type="entry name" value="PROTEIN ABHD11"/>
    <property type="match status" value="1"/>
</dbReference>
<evidence type="ECO:0000256" key="2">
    <source>
        <dbReference type="ARBA" id="ARBA00022801"/>
    </source>
</evidence>
<dbReference type="InterPro" id="IPR000073">
    <property type="entry name" value="AB_hydrolase_1"/>
</dbReference>
<evidence type="ECO:0000313" key="4">
    <source>
        <dbReference type="EMBL" id="PVU93593.1"/>
    </source>
</evidence>
<name>A0A2T9YML6_9FUNG</name>
<reference evidence="4 5" key="1">
    <citation type="journal article" date="2018" name="MBio">
        <title>Comparative Genomics Reveals the Core Gene Toolbox for the Fungus-Insect Symbiosis.</title>
        <authorList>
            <person name="Wang Y."/>
            <person name="Stata M."/>
            <person name="Wang W."/>
            <person name="Stajich J.E."/>
            <person name="White M.M."/>
            <person name="Moncalvo J.M."/>
        </authorList>
    </citation>
    <scope>NUCLEOTIDE SEQUENCE [LARGE SCALE GENOMIC DNA]</scope>
    <source>
        <strain evidence="4 5">SWE-8-4</strain>
    </source>
</reference>
<dbReference type="Pfam" id="PF00561">
    <property type="entry name" value="Abhydrolase_1"/>
    <property type="match status" value="1"/>
</dbReference>
<dbReference type="STRING" id="133385.A0A2T9YML6"/>
<dbReference type="Gene3D" id="3.40.50.1820">
    <property type="entry name" value="alpha/beta hydrolase"/>
    <property type="match status" value="1"/>
</dbReference>
<evidence type="ECO:0000313" key="5">
    <source>
        <dbReference type="Proteomes" id="UP000245383"/>
    </source>
</evidence>
<dbReference type="GO" id="GO:0052689">
    <property type="term" value="F:carboxylic ester hydrolase activity"/>
    <property type="evidence" value="ECO:0007669"/>
    <property type="project" value="TreeGrafter"/>
</dbReference>
<evidence type="ECO:0000259" key="3">
    <source>
        <dbReference type="Pfam" id="PF00561"/>
    </source>
</evidence>
<feature type="domain" description="AB hydrolase-1" evidence="3">
    <location>
        <begin position="55"/>
        <end position="288"/>
    </location>
</feature>
<dbReference type="PANTHER" id="PTHR46118:SF4">
    <property type="entry name" value="PROTEIN ABHD11"/>
    <property type="match status" value="1"/>
</dbReference>
<organism evidence="4 5">
    <name type="scientific">Smittium simulii</name>
    <dbReference type="NCBI Taxonomy" id="133385"/>
    <lineage>
        <taxon>Eukaryota</taxon>
        <taxon>Fungi</taxon>
        <taxon>Fungi incertae sedis</taxon>
        <taxon>Zoopagomycota</taxon>
        <taxon>Kickxellomycotina</taxon>
        <taxon>Harpellomycetes</taxon>
        <taxon>Harpellales</taxon>
        <taxon>Legeriomycetaceae</taxon>
        <taxon>Smittium</taxon>
    </lineage>
</organism>
<proteinExistence type="inferred from homology"/>
<comment type="similarity">
    <text evidence="1">Belongs to the AB hydrolase superfamily.</text>
</comment>
<dbReference type="EMBL" id="MBFR01000123">
    <property type="protein sequence ID" value="PVU93593.1"/>
    <property type="molecule type" value="Genomic_DNA"/>
</dbReference>
<protein>
    <recommendedName>
        <fullName evidence="3">AB hydrolase-1 domain-containing protein</fullName>
    </recommendedName>
</protein>
<evidence type="ECO:0000256" key="1">
    <source>
        <dbReference type="ARBA" id="ARBA00008645"/>
    </source>
</evidence>